<dbReference type="PATRIC" id="fig|1332188.3.peg.835"/>
<keyword evidence="1" id="KW-0812">Transmembrane</keyword>
<dbReference type="Proteomes" id="UP000013893">
    <property type="component" value="Chromosome"/>
</dbReference>
<gene>
    <name evidence="2" type="ORF">L336_0841</name>
</gene>
<dbReference type="Pfam" id="PF09945">
    <property type="entry name" value="DUF2177"/>
    <property type="match status" value="1"/>
</dbReference>
<feature type="transmembrane region" description="Helical" evidence="1">
    <location>
        <begin position="47"/>
        <end position="68"/>
    </location>
</feature>
<feature type="transmembrane region" description="Helical" evidence="1">
    <location>
        <begin position="104"/>
        <end position="130"/>
    </location>
</feature>
<protein>
    <recommendedName>
        <fullName evidence="4">Transmembrane protein</fullName>
    </recommendedName>
</protein>
<dbReference type="STRING" id="1332188.L336_0841"/>
<dbReference type="KEGG" id="saal:L336_0841"/>
<dbReference type="HOGENOM" id="CLU_140354_0_0_0"/>
<evidence type="ECO:0008006" key="4">
    <source>
        <dbReference type="Google" id="ProtNLM"/>
    </source>
</evidence>
<feature type="transmembrane region" description="Helical" evidence="1">
    <location>
        <begin position="6"/>
        <end position="26"/>
    </location>
</feature>
<keyword evidence="1" id="KW-1133">Transmembrane helix</keyword>
<evidence type="ECO:0000313" key="3">
    <source>
        <dbReference type="Proteomes" id="UP000013893"/>
    </source>
</evidence>
<name>R4PLN2_9BACT</name>
<dbReference type="EMBL" id="CP005957">
    <property type="protein sequence ID" value="AGL62543.1"/>
    <property type="molecule type" value="Genomic_DNA"/>
</dbReference>
<evidence type="ECO:0000256" key="1">
    <source>
        <dbReference type="SAM" id="Phobius"/>
    </source>
</evidence>
<dbReference type="OrthoDB" id="166547at2"/>
<keyword evidence="3" id="KW-1185">Reference proteome</keyword>
<evidence type="ECO:0000313" key="2">
    <source>
        <dbReference type="EMBL" id="AGL62543.1"/>
    </source>
</evidence>
<feature type="transmembrane region" description="Helical" evidence="1">
    <location>
        <begin position="74"/>
        <end position="92"/>
    </location>
</feature>
<accession>R4PLN2</accession>
<keyword evidence="1" id="KW-0472">Membrane</keyword>
<organism evidence="2 3">
    <name type="scientific">Candidatus Saccharimonas aalborgensis</name>
    <dbReference type="NCBI Taxonomy" id="1332188"/>
    <lineage>
        <taxon>Bacteria</taxon>
        <taxon>Candidatus Saccharimonadota</taxon>
        <taxon>Candidatus Saccharimonadia</taxon>
        <taxon>Candidatus Saccharimonadales</taxon>
        <taxon>Candidatus Saccharimonadaceae</taxon>
        <taxon>Candidatus Saccharimonas</taxon>
    </lineage>
</organism>
<dbReference type="AlphaFoldDB" id="R4PLN2"/>
<sequence>MVEQFLVRLVVTGVVMGVFDGLWLSVVANKFYRSQIGSLLMDKPNMAAAVLFYVIYVIGIVAFVLSPALDKQSWHYALGMGALFGFVAYATYDLTNLATLKNWPLTLVIVDLIWGTVLTATVSGIAYWVMRTWWS</sequence>
<proteinExistence type="predicted"/>
<reference evidence="2 3" key="1">
    <citation type="journal article" date="2013" name="Nat. Biotechnol.">
        <title>Genome sequences of rare, uncultured bacteria obtained by differential coverage binning of multiple metagenomes.</title>
        <authorList>
            <person name="Albertsen M."/>
            <person name="Hugenholtz P."/>
            <person name="Skarshewski A."/>
            <person name="Nielsen K.L."/>
            <person name="Tyson G.W."/>
            <person name="Nielsen P.H."/>
        </authorList>
    </citation>
    <scope>NUCLEOTIDE SEQUENCE [LARGE SCALE GENOMIC DNA]</scope>
    <source>
        <strain evidence="2">TM71</strain>
    </source>
</reference>
<dbReference type="InterPro" id="IPR018687">
    <property type="entry name" value="DUF2177_membr"/>
</dbReference>
<dbReference type="RefSeq" id="WP_015641993.1">
    <property type="nucleotide sequence ID" value="NC_021219.1"/>
</dbReference>